<reference evidence="1 2" key="1">
    <citation type="submission" date="2024-09" db="EMBL/GenBank/DDBJ databases">
        <title>Rethinking Asexuality: The Enigmatic Case of Functional Sexual Genes in Lepraria (Stereocaulaceae).</title>
        <authorList>
            <person name="Doellman M."/>
            <person name="Sun Y."/>
            <person name="Barcenas-Pena A."/>
            <person name="Lumbsch H.T."/>
            <person name="Grewe F."/>
        </authorList>
    </citation>
    <scope>NUCLEOTIDE SEQUENCE [LARGE SCALE GENOMIC DNA]</scope>
    <source>
        <strain evidence="1 2">Grewe 0041</strain>
    </source>
</reference>
<proteinExistence type="predicted"/>
<protein>
    <recommendedName>
        <fullName evidence="3">F-box domain-containing protein</fullName>
    </recommendedName>
</protein>
<dbReference type="Proteomes" id="UP001590951">
    <property type="component" value="Unassembled WGS sequence"/>
</dbReference>
<name>A0ABR4AIS4_9LECA</name>
<evidence type="ECO:0000313" key="1">
    <source>
        <dbReference type="EMBL" id="KAL2044599.1"/>
    </source>
</evidence>
<sequence length="111" mass="12780">MGTLPAEIKRMIGSSLEEVSDIKKLRLVHKAFSVAAAEFLLEEVYLVFKTDSFERLRQISNNAFFSKRVKSLRYEPDNFERLDYDRWAPLHRGAALDEGPKPPQRPSPEGE</sequence>
<gene>
    <name evidence="1" type="ORF">ABVK25_012331</name>
</gene>
<dbReference type="EMBL" id="JBHFEH010000184">
    <property type="protein sequence ID" value="KAL2044599.1"/>
    <property type="molecule type" value="Genomic_DNA"/>
</dbReference>
<keyword evidence="2" id="KW-1185">Reference proteome</keyword>
<organism evidence="1 2">
    <name type="scientific">Lepraria finkii</name>
    <dbReference type="NCBI Taxonomy" id="1340010"/>
    <lineage>
        <taxon>Eukaryota</taxon>
        <taxon>Fungi</taxon>
        <taxon>Dikarya</taxon>
        <taxon>Ascomycota</taxon>
        <taxon>Pezizomycotina</taxon>
        <taxon>Lecanoromycetes</taxon>
        <taxon>OSLEUM clade</taxon>
        <taxon>Lecanoromycetidae</taxon>
        <taxon>Lecanorales</taxon>
        <taxon>Lecanorineae</taxon>
        <taxon>Stereocaulaceae</taxon>
        <taxon>Lepraria</taxon>
    </lineage>
</organism>
<accession>A0ABR4AIS4</accession>
<comment type="caution">
    <text evidence="1">The sequence shown here is derived from an EMBL/GenBank/DDBJ whole genome shotgun (WGS) entry which is preliminary data.</text>
</comment>
<evidence type="ECO:0008006" key="3">
    <source>
        <dbReference type="Google" id="ProtNLM"/>
    </source>
</evidence>
<evidence type="ECO:0000313" key="2">
    <source>
        <dbReference type="Proteomes" id="UP001590951"/>
    </source>
</evidence>